<dbReference type="SUPFAM" id="SSF159888">
    <property type="entry name" value="YdhG-like"/>
    <property type="match status" value="1"/>
</dbReference>
<name>A0AAW9FIR0_9HYPH</name>
<gene>
    <name evidence="2" type="ORF">RMR22_25440</name>
</gene>
<feature type="domain" description="YdhG-like" evidence="1">
    <location>
        <begin position="21"/>
        <end position="110"/>
    </location>
</feature>
<dbReference type="RefSeq" id="WP_192119504.1">
    <property type="nucleotide sequence ID" value="NZ_CP192785.1"/>
</dbReference>
<dbReference type="EMBL" id="JAVRAF010000022">
    <property type="protein sequence ID" value="MDX8305586.1"/>
    <property type="molecule type" value="Genomic_DNA"/>
</dbReference>
<organism evidence="2">
    <name type="scientific">Agrobacterium rosae</name>
    <dbReference type="NCBI Taxonomy" id="1972867"/>
    <lineage>
        <taxon>Bacteria</taxon>
        <taxon>Pseudomonadati</taxon>
        <taxon>Pseudomonadota</taxon>
        <taxon>Alphaproteobacteria</taxon>
        <taxon>Hyphomicrobiales</taxon>
        <taxon>Rhizobiaceae</taxon>
        <taxon>Rhizobium/Agrobacterium group</taxon>
        <taxon>Agrobacterium</taxon>
    </lineage>
</organism>
<sequence>MNRVENLLEDLRLHRGALFPIVTRLRAMALTSGPAITEEVKYGGILFASSTGFCGVFAYTSHVTLEFGDGSALHDPHGVLAGKGKLRRHIRIDSEHDLEAKKVGDYINAARARSDAVSATGPRTAFV</sequence>
<accession>A0AAW9FIR0</accession>
<reference evidence="2" key="1">
    <citation type="journal article" date="2023" name="Phytobiomes J">
        <title>Deciphering the key players within the bacterial microbiota associated with aerial crown gall tumors on rhododendron: Insights into the gallobiome.</title>
        <authorList>
            <person name="Kuzmanovic N."/>
            <person name="Nesme J."/>
            <person name="Wolf J."/>
            <person name="Neumann-Schaal M."/>
            <person name="Petersen J."/>
            <person name="Fernandez-Gnecco G."/>
            <person name="Sproeer C."/>
            <person name="Bunk B."/>
            <person name="Overmann J."/>
            <person name="Sorensen S.J."/>
            <person name="Idczak E."/>
            <person name="Smalla K."/>
        </authorList>
    </citation>
    <scope>NUCLEOTIDE SEQUENCE</scope>
    <source>
        <strain evidence="2">Rho-11.1</strain>
    </source>
</reference>
<proteinExistence type="predicted"/>
<dbReference type="InterPro" id="IPR014922">
    <property type="entry name" value="YdhG-like"/>
</dbReference>
<evidence type="ECO:0000313" key="2">
    <source>
        <dbReference type="EMBL" id="MDX8305586.1"/>
    </source>
</evidence>
<comment type="caution">
    <text evidence="2">The sequence shown here is derived from an EMBL/GenBank/DDBJ whole genome shotgun (WGS) entry which is preliminary data.</text>
</comment>
<dbReference type="AlphaFoldDB" id="A0AAW9FIR0"/>
<protein>
    <submittedName>
        <fullName evidence="2">DUF1801 domain-containing protein</fullName>
    </submittedName>
</protein>
<evidence type="ECO:0000259" key="1">
    <source>
        <dbReference type="Pfam" id="PF08818"/>
    </source>
</evidence>
<dbReference type="Pfam" id="PF08818">
    <property type="entry name" value="DUF1801"/>
    <property type="match status" value="1"/>
</dbReference>